<dbReference type="InterPro" id="IPR036322">
    <property type="entry name" value="WD40_repeat_dom_sf"/>
</dbReference>
<dbReference type="InterPro" id="IPR056335">
    <property type="entry name" value="BBS7_hairpin"/>
</dbReference>
<keyword evidence="8" id="KW-1185">Reference proteome</keyword>
<keyword evidence="2" id="KW-0175">Coiled coil</keyword>
<evidence type="ECO:0000313" key="7">
    <source>
        <dbReference type="EMBL" id="RZF38664.1"/>
    </source>
</evidence>
<dbReference type="InParanoid" id="A0A482WYR2"/>
<dbReference type="EMBL" id="QKKF02022000">
    <property type="protein sequence ID" value="RZF38664.1"/>
    <property type="molecule type" value="Genomic_DNA"/>
</dbReference>
<dbReference type="GO" id="GO:0015031">
    <property type="term" value="P:protein transport"/>
    <property type="evidence" value="ECO:0007669"/>
    <property type="project" value="UniProtKB-KW"/>
</dbReference>
<dbReference type="SMR" id="A0A482WYR2"/>
<feature type="domain" description="BBS7 platform" evidence="5">
    <location>
        <begin position="502"/>
        <end position="602"/>
    </location>
</feature>
<comment type="function">
    <text evidence="1">The BBSome complex is thought to function as a coat complex required for sorting of specific membrane proteins to the primary cilia. The BBSome complex is required for ciliogenesis but is dispensable for centriolar satellite function.</text>
</comment>
<sequence length="723" mass="80548">MALELTRVDYTLLGLTSPQCMKLLPSSGGKSVQKAVIGDQDGVLQVLSLKIGEIQISFKTLPGEKITRISLGGALGTVQDKIFSSSKTEVRGYTKKGKMFLSFDTSLTEHIKLMHISGSDLLVTGDHVYNHYKDCKDTSSYLSSDKISDVIALNAEKLHKLVPVLACEDRCLRVLDESQVAQTIPLDSNPTCQYLYHNNGGDSGDFLLYGTEDGSIGLLQITKCGHDVKWVIKNEKQEGGVVSMHCYDMTGDGVADLLVGRGDGLIQVYSMPTDVGEDIQPPAQRFSYTCNESVTSVQGGVLGNTGCDEIVATTYTGWFFGLTTAVVEKQVSGDSSSANSKLTNDDKLKIIKLRAEVDDLEQKVMKEREKYESATQEDSPGFSTIPFLSITDKMWLSKEDAIYQLNLEVQTAIDNVLLQSDVPVVLLDVEKNSAVVSYSSCDSSSENKLLATYRCQMNTTRLELRFRTQEGQQGTLMAYITPLVQPKCCQIRHYPIKLLSLHTRCHQFDSTRPYNVLSLKGGFSLAEMHAWISFCLPEVPEKVPLSDPAVLVFESTFVGSMLRCSYSKGEAEFQSDNICTISILKDVLTKEATKKKIKLDISSSINNESIDSLLRLLDPKIDYYSNLEKKCTLIEALKDVETHEENVAECLMPEYKEILKNQSQLRAEHSKSSGFLDRLKAFITELFLHWYKFKGINVKSRIPLLVEILDNYNFEELLSAFKQ</sequence>
<feature type="domain" description="BBS7 GAE" evidence="4">
    <location>
        <begin position="386"/>
        <end position="494"/>
    </location>
</feature>
<dbReference type="GO" id="GO:0034464">
    <property type="term" value="C:BBSome"/>
    <property type="evidence" value="ECO:0007669"/>
    <property type="project" value="UniProtKB-UniRule"/>
</dbReference>
<dbReference type="Pfam" id="PF23361">
    <property type="entry name" value="BBS7_pf"/>
    <property type="match status" value="1"/>
</dbReference>
<feature type="domain" description="BBS7 helical hairpin" evidence="3">
    <location>
        <begin position="608"/>
        <end position="721"/>
    </location>
</feature>
<dbReference type="InterPro" id="IPR056332">
    <property type="entry name" value="Beta-prop_BBS7"/>
</dbReference>
<evidence type="ECO:0000259" key="5">
    <source>
        <dbReference type="Pfam" id="PF23361"/>
    </source>
</evidence>
<evidence type="ECO:0000259" key="6">
    <source>
        <dbReference type="Pfam" id="PF23743"/>
    </source>
</evidence>
<comment type="caution">
    <text evidence="7">The sequence shown here is derived from an EMBL/GenBank/DDBJ whole genome shotgun (WGS) entry which is preliminary data.</text>
</comment>
<dbReference type="GO" id="GO:0016020">
    <property type="term" value="C:membrane"/>
    <property type="evidence" value="ECO:0007669"/>
    <property type="project" value="TreeGrafter"/>
</dbReference>
<dbReference type="AlphaFoldDB" id="A0A482WYR2"/>
<feature type="domain" description="BBS7 beta-propeller" evidence="6">
    <location>
        <begin position="21"/>
        <end position="324"/>
    </location>
</feature>
<dbReference type="Pfam" id="PF23349">
    <property type="entry name" value="BBS7_hp"/>
    <property type="match status" value="1"/>
</dbReference>
<evidence type="ECO:0000256" key="1">
    <source>
        <dbReference type="PIRNR" id="PIRNR011091"/>
    </source>
</evidence>
<dbReference type="InterPro" id="IPR056334">
    <property type="entry name" value="BBS7_GAE_dom"/>
</dbReference>
<evidence type="ECO:0000313" key="8">
    <source>
        <dbReference type="Proteomes" id="UP000291343"/>
    </source>
</evidence>
<dbReference type="Pfam" id="PF23360">
    <property type="entry name" value="BBS7_GAE"/>
    <property type="match status" value="1"/>
</dbReference>
<dbReference type="Proteomes" id="UP000291343">
    <property type="component" value="Unassembled WGS sequence"/>
</dbReference>
<evidence type="ECO:0000259" key="3">
    <source>
        <dbReference type="Pfam" id="PF23349"/>
    </source>
</evidence>
<keyword evidence="1" id="KW-0969">Cilium</keyword>
<dbReference type="SUPFAM" id="SSF50978">
    <property type="entry name" value="WD40 repeat-like"/>
    <property type="match status" value="1"/>
</dbReference>
<dbReference type="PIRSF" id="PIRSF011091">
    <property type="entry name" value="BBS7"/>
    <property type="match status" value="1"/>
</dbReference>
<evidence type="ECO:0000259" key="4">
    <source>
        <dbReference type="Pfam" id="PF23360"/>
    </source>
</evidence>
<dbReference type="GO" id="GO:1905515">
    <property type="term" value="P:non-motile cilium assembly"/>
    <property type="evidence" value="ECO:0007669"/>
    <property type="project" value="InterPro"/>
</dbReference>
<dbReference type="PANTHER" id="PTHR16074">
    <property type="entry name" value="BARDET-BIEDL SYNDROME 7 PROTEIN"/>
    <property type="match status" value="1"/>
</dbReference>
<dbReference type="STRING" id="195883.A0A482WYR2"/>
<accession>A0A482WYR2</accession>
<feature type="coiled-coil region" evidence="2">
    <location>
        <begin position="343"/>
        <end position="377"/>
    </location>
</feature>
<dbReference type="PANTHER" id="PTHR16074:SF4">
    <property type="entry name" value="BARDET-BIEDL SYNDROME 7 PROTEIN"/>
    <property type="match status" value="1"/>
</dbReference>
<dbReference type="Pfam" id="PF23743">
    <property type="entry name" value="Beta-prop_BBS7"/>
    <property type="match status" value="1"/>
</dbReference>
<organism evidence="7 8">
    <name type="scientific">Laodelphax striatellus</name>
    <name type="common">Small brown planthopper</name>
    <name type="synonym">Delphax striatella</name>
    <dbReference type="NCBI Taxonomy" id="195883"/>
    <lineage>
        <taxon>Eukaryota</taxon>
        <taxon>Metazoa</taxon>
        <taxon>Ecdysozoa</taxon>
        <taxon>Arthropoda</taxon>
        <taxon>Hexapoda</taxon>
        <taxon>Insecta</taxon>
        <taxon>Pterygota</taxon>
        <taxon>Neoptera</taxon>
        <taxon>Paraneoptera</taxon>
        <taxon>Hemiptera</taxon>
        <taxon>Auchenorrhyncha</taxon>
        <taxon>Fulgoroidea</taxon>
        <taxon>Delphacidae</taxon>
        <taxon>Criomorphinae</taxon>
        <taxon>Laodelphax</taxon>
    </lineage>
</organism>
<dbReference type="InterPro" id="IPR056333">
    <property type="entry name" value="BBS7_pf_dom"/>
</dbReference>
<keyword evidence="1" id="KW-0813">Transport</keyword>
<comment type="subunit">
    <text evidence="1">Part of BBSome complex.</text>
</comment>
<keyword evidence="1" id="KW-0653">Protein transport</keyword>
<dbReference type="GO" id="GO:0036064">
    <property type="term" value="C:ciliary basal body"/>
    <property type="evidence" value="ECO:0007669"/>
    <property type="project" value="UniProtKB-UniRule"/>
</dbReference>
<gene>
    <name evidence="7" type="ORF">LSTR_LSTR003470</name>
</gene>
<dbReference type="GO" id="GO:0043005">
    <property type="term" value="C:neuron projection"/>
    <property type="evidence" value="ECO:0007669"/>
    <property type="project" value="TreeGrafter"/>
</dbReference>
<proteinExistence type="predicted"/>
<keyword evidence="1" id="KW-0963">Cytoplasm</keyword>
<dbReference type="GO" id="GO:0005930">
    <property type="term" value="C:axoneme"/>
    <property type="evidence" value="ECO:0007669"/>
    <property type="project" value="TreeGrafter"/>
</dbReference>
<evidence type="ECO:0000256" key="2">
    <source>
        <dbReference type="SAM" id="Coils"/>
    </source>
</evidence>
<dbReference type="OrthoDB" id="414590at2759"/>
<keyword evidence="1" id="KW-0206">Cytoskeleton</keyword>
<keyword evidence="1" id="KW-0970">Cilium biogenesis/degradation</keyword>
<dbReference type="InterPro" id="IPR016575">
    <property type="entry name" value="Bardet-Biedl_syndrome_7_prot"/>
</dbReference>
<keyword evidence="1" id="KW-0966">Cell projection</keyword>
<reference evidence="7 8" key="1">
    <citation type="journal article" date="2017" name="Gigascience">
        <title>Genome sequence of the small brown planthopper, Laodelphax striatellus.</title>
        <authorList>
            <person name="Zhu J."/>
            <person name="Jiang F."/>
            <person name="Wang X."/>
            <person name="Yang P."/>
            <person name="Bao Y."/>
            <person name="Zhao W."/>
            <person name="Wang W."/>
            <person name="Lu H."/>
            <person name="Wang Q."/>
            <person name="Cui N."/>
            <person name="Li J."/>
            <person name="Chen X."/>
            <person name="Luo L."/>
            <person name="Yu J."/>
            <person name="Kang L."/>
            <person name="Cui F."/>
        </authorList>
    </citation>
    <scope>NUCLEOTIDE SEQUENCE [LARGE SCALE GENOMIC DNA]</scope>
    <source>
        <strain evidence="7">Lst14</strain>
    </source>
</reference>
<name>A0A482WYR2_LAOST</name>
<protein>
    <recommendedName>
        <fullName evidence="1">Bardet-Biedl syndrome 7 protein homolog</fullName>
    </recommendedName>
</protein>